<dbReference type="InterPro" id="IPR002731">
    <property type="entry name" value="ATPase_BadF"/>
</dbReference>
<dbReference type="Gene3D" id="3.30.420.40">
    <property type="match status" value="2"/>
</dbReference>
<comment type="caution">
    <text evidence="2">The sequence shown here is derived from an EMBL/GenBank/DDBJ whole genome shotgun (WGS) entry which is preliminary data.</text>
</comment>
<name>X1CA20_9ZZZZ</name>
<dbReference type="AlphaFoldDB" id="X1CA20"/>
<protein>
    <recommendedName>
        <fullName evidence="1">ATPase BadF/BadG/BcrA/BcrD type domain-containing protein</fullName>
    </recommendedName>
</protein>
<reference evidence="2" key="1">
    <citation type="journal article" date="2014" name="Front. Microbiol.">
        <title>High frequency of phylogenetically diverse reductive dehalogenase-homologous genes in deep subseafloor sedimentary metagenomes.</title>
        <authorList>
            <person name="Kawai M."/>
            <person name="Futagami T."/>
            <person name="Toyoda A."/>
            <person name="Takaki Y."/>
            <person name="Nishi S."/>
            <person name="Hori S."/>
            <person name="Arai W."/>
            <person name="Tsubouchi T."/>
            <person name="Morono Y."/>
            <person name="Uchiyama I."/>
            <person name="Ito T."/>
            <person name="Fujiyama A."/>
            <person name="Inagaki F."/>
            <person name="Takami H."/>
        </authorList>
    </citation>
    <scope>NUCLEOTIDE SEQUENCE</scope>
    <source>
        <strain evidence="2">Expedition CK06-06</strain>
    </source>
</reference>
<proteinExistence type="predicted"/>
<sequence length="276" mass="30252">ARKVSEMVESAQWPTKLIVISGGVGLNEIFIENLHNFLRDSEIIILPESPYLEVFGASLYASELQEPFPHPNEWFKESSTEFETLYPLKNAKSLLDYRVNINHKSKIIKGGSYLLGIDAGSTTTKAVLYNISDDSIGAKVYLKTLGNPIHATKQCLSELINQVGNSIKIVQCGVTGSAREMVSVYLNNCQTFNEILSHARSAIEEFPDVNTVFEIGGQDSKFISFLKGVPIDYAMNEGCSAGTGSFLEEAASVDMGIKVEDISDIAIKSIKPIEFG</sequence>
<evidence type="ECO:0000259" key="1">
    <source>
        <dbReference type="Pfam" id="PF01869"/>
    </source>
</evidence>
<dbReference type="PANTHER" id="PTHR32329:SF7">
    <property type="entry name" value="ACTIVATOR OF 2-HYDROXYACYL-COA-HYDRATASE"/>
    <property type="match status" value="1"/>
</dbReference>
<dbReference type="Pfam" id="PF01869">
    <property type="entry name" value="BcrAD_BadFG"/>
    <property type="match status" value="1"/>
</dbReference>
<dbReference type="InterPro" id="IPR051805">
    <property type="entry name" value="Dehydratase_Activator_Redct"/>
</dbReference>
<feature type="non-terminal residue" evidence="2">
    <location>
        <position position="276"/>
    </location>
</feature>
<dbReference type="EMBL" id="BART01027452">
    <property type="protein sequence ID" value="GAG93233.1"/>
    <property type="molecule type" value="Genomic_DNA"/>
</dbReference>
<evidence type="ECO:0000313" key="2">
    <source>
        <dbReference type="EMBL" id="GAG93233.1"/>
    </source>
</evidence>
<organism evidence="2">
    <name type="scientific">marine sediment metagenome</name>
    <dbReference type="NCBI Taxonomy" id="412755"/>
    <lineage>
        <taxon>unclassified sequences</taxon>
        <taxon>metagenomes</taxon>
        <taxon>ecological metagenomes</taxon>
    </lineage>
</organism>
<dbReference type="PANTHER" id="PTHR32329">
    <property type="entry name" value="BIFUNCTIONAL PROTEIN [INCLUDES 2-HYDROXYACYL-COA DEHYDRATASE (N-TER) AND ITS ACTIVATOR DOMAIN (C_TERM)-RELATED"/>
    <property type="match status" value="1"/>
</dbReference>
<feature type="domain" description="ATPase BadF/BadG/BcrA/BcrD type" evidence="1">
    <location>
        <begin position="115"/>
        <end position="271"/>
    </location>
</feature>
<accession>X1CA20</accession>
<gene>
    <name evidence="2" type="ORF">S01H4_48670</name>
</gene>
<feature type="non-terminal residue" evidence="2">
    <location>
        <position position="1"/>
    </location>
</feature>
<dbReference type="SUPFAM" id="SSF53067">
    <property type="entry name" value="Actin-like ATPase domain"/>
    <property type="match status" value="1"/>
</dbReference>
<dbReference type="InterPro" id="IPR043129">
    <property type="entry name" value="ATPase_NBD"/>
</dbReference>